<evidence type="ECO:0000259" key="4">
    <source>
        <dbReference type="PROSITE" id="PS50853"/>
    </source>
</evidence>
<dbReference type="InterPro" id="IPR036116">
    <property type="entry name" value="FN3_sf"/>
</dbReference>
<evidence type="ECO:0000259" key="5">
    <source>
        <dbReference type="PROSITE" id="PS51688"/>
    </source>
</evidence>
<evidence type="ECO:0000313" key="7">
    <source>
        <dbReference type="Proteomes" id="UP000578252"/>
    </source>
</evidence>
<dbReference type="PROSITE" id="PS51688">
    <property type="entry name" value="ICA"/>
    <property type="match status" value="1"/>
</dbReference>
<accession>A0A7Y0U0E3</accession>
<dbReference type="InterPro" id="IPR030392">
    <property type="entry name" value="S74_ICA"/>
</dbReference>
<protein>
    <submittedName>
        <fullName evidence="6">Fibronectin type III domain-containing protein</fullName>
    </submittedName>
</protein>
<dbReference type="SUPFAM" id="SSF49265">
    <property type="entry name" value="Fibronectin type III"/>
    <property type="match status" value="1"/>
</dbReference>
<dbReference type="AlphaFoldDB" id="A0A7Y0U0E3"/>
<keyword evidence="2" id="KW-0119">Carbohydrate metabolism</keyword>
<gene>
    <name evidence="6" type="ORF">HHJ78_03330</name>
</gene>
<feature type="domain" description="Fibronectin type-III" evidence="4">
    <location>
        <begin position="401"/>
        <end position="503"/>
    </location>
</feature>
<keyword evidence="1" id="KW-0326">Glycosidase</keyword>
<dbReference type="GO" id="GO:0000272">
    <property type="term" value="P:polysaccharide catabolic process"/>
    <property type="evidence" value="ECO:0007669"/>
    <property type="project" value="UniProtKB-KW"/>
</dbReference>
<reference evidence="6 7" key="1">
    <citation type="submission" date="2020-04" db="EMBL/GenBank/DDBJ databases">
        <title>Antimicrobial susceptibility and clonality of vaginal-derived multi-drug resistant Mobiluncus isolates in China.</title>
        <authorList>
            <person name="Zhang X."/>
        </authorList>
    </citation>
    <scope>NUCLEOTIDE SEQUENCE [LARGE SCALE GENOMIC DNA]</scope>
    <source>
        <strain evidence="6 7">13</strain>
    </source>
</reference>
<comment type="caution">
    <text evidence="6">The sequence shown here is derived from an EMBL/GenBank/DDBJ whole genome shotgun (WGS) entry which is preliminary data.</text>
</comment>
<dbReference type="EMBL" id="JABCUR010000002">
    <property type="protein sequence ID" value="NMW64584.1"/>
    <property type="molecule type" value="Genomic_DNA"/>
</dbReference>
<keyword evidence="2" id="KW-0624">Polysaccharide degradation</keyword>
<organism evidence="6 7">
    <name type="scientific">Mobiluncus mulieris</name>
    <dbReference type="NCBI Taxonomy" id="2052"/>
    <lineage>
        <taxon>Bacteria</taxon>
        <taxon>Bacillati</taxon>
        <taxon>Actinomycetota</taxon>
        <taxon>Actinomycetes</taxon>
        <taxon>Actinomycetales</taxon>
        <taxon>Actinomycetaceae</taxon>
        <taxon>Mobiluncus</taxon>
    </lineage>
</organism>
<evidence type="ECO:0000256" key="3">
    <source>
        <dbReference type="SAM" id="MobiDB-lite"/>
    </source>
</evidence>
<keyword evidence="1" id="KW-0378">Hydrolase</keyword>
<sequence length="947" mass="101742">MDVKKPRLVAYRAGTDERVGFLEYPLSWQASFVDSADTALELEYSILAPGGELLNQAIGRGLDIAVQLPDGEKWVEPIGGRFCLMNRKRDDENPQQIVKLTCPSYSRLLAFAAVVDWSGEFGTEKRYYEQATPGKIMADLIDQAHRRGVLQTITYDFTAATDSNGRAWTGSPLSGVSFEVGASLQAVLTALAEGGYCQWGMVGRTLSMWNIDTISPRLDQMPEPVWLHAGTDITSAATDESIENLVSRALVRGSGDICFKLDNPEAPIPWGKTEKYYKMEGVGNEGTVRAMAHAELDKTTRPAKEITKQLVFPARFFPLIDYWPGAWIKAETTPATHEPARVRQITLTWDSDGLGGSVILGDRFLESQVATARNLQKLTGGATVGGNGTSATMDLTPDPGRPTRLVVGSQAFTDEYGRARASVTCHWNEGMLNGGEGQYILEGRNITADGEDAPWQSMGIYTAPQAEIASLPAGTVWEFRVAGYNGARTSPWCVSERITLARKNGAGNLPPVAGHLTSSKGIALIKYDGKVQSPTGVAVGLPADFDRIEAAITTTPSAPPYSAAVVSAVAVPATLALQASKGIQVWGWTRLVDTSGNKTRWVATTPPSVTVRGITAPDLEAGTVTANNVDAGSVTAAIAEFVQATVGNLYGSSAQFVKAIVDNLTANTAVLNTLWSDIIRGRYIEASQIVGDIVRANDLYVGGVRINPECLRNMGTINNPVNYGSTSMDGSSFDVGSSRLGSDELSVGSVKINGWGNGWIPRCDAQRFAAESLSLGTQNGDSISAQYSISIDGWQGVYCNTTFKAGGLNSESTIYASGEVMASDFVKNSSRASKYDPEPVRDLTGIMSVEPVAYRSRALVDKWREQFGEAGPSRPLKPLPERQAGWVAEDLEAAGLGIFVKHNQDGEILGVEYDAIPVALWQVLRKQQAQIEALEQRLAAAESGVRS</sequence>
<feature type="region of interest" description="Disordered" evidence="3">
    <location>
        <begin position="381"/>
        <end position="400"/>
    </location>
</feature>
<dbReference type="CDD" id="cd00063">
    <property type="entry name" value="FN3"/>
    <property type="match status" value="1"/>
</dbReference>
<evidence type="ECO:0000313" key="6">
    <source>
        <dbReference type="EMBL" id="NMW64584.1"/>
    </source>
</evidence>
<feature type="domain" description="Peptidase S74" evidence="5">
    <location>
        <begin position="829"/>
        <end position="938"/>
    </location>
</feature>
<dbReference type="Proteomes" id="UP000578252">
    <property type="component" value="Unassembled WGS sequence"/>
</dbReference>
<dbReference type="RefSeq" id="WP_169771644.1">
    <property type="nucleotide sequence ID" value="NZ_JABCUR010000002.1"/>
</dbReference>
<proteinExistence type="predicted"/>
<dbReference type="GO" id="GO:0016798">
    <property type="term" value="F:hydrolase activity, acting on glycosyl bonds"/>
    <property type="evidence" value="ECO:0007669"/>
    <property type="project" value="UniProtKB-KW"/>
</dbReference>
<dbReference type="InterPro" id="IPR003961">
    <property type="entry name" value="FN3_dom"/>
</dbReference>
<evidence type="ECO:0000256" key="2">
    <source>
        <dbReference type="ARBA" id="ARBA00023326"/>
    </source>
</evidence>
<evidence type="ECO:0000256" key="1">
    <source>
        <dbReference type="ARBA" id="ARBA00023295"/>
    </source>
</evidence>
<dbReference type="PROSITE" id="PS50853">
    <property type="entry name" value="FN3"/>
    <property type="match status" value="1"/>
</dbReference>
<name>A0A7Y0U0E3_9ACTO</name>